<dbReference type="Pfam" id="PF11772">
    <property type="entry name" value="EpuA"/>
    <property type="match status" value="1"/>
</dbReference>
<keyword evidence="2" id="KW-0812">Transmembrane</keyword>
<organism evidence="3 4">
    <name type="scientific">Lentibacillus halodurans</name>
    <dbReference type="NCBI Taxonomy" id="237679"/>
    <lineage>
        <taxon>Bacteria</taxon>
        <taxon>Bacillati</taxon>
        <taxon>Bacillota</taxon>
        <taxon>Bacilli</taxon>
        <taxon>Bacillales</taxon>
        <taxon>Bacillaceae</taxon>
        <taxon>Lentibacillus</taxon>
    </lineage>
</organism>
<dbReference type="Proteomes" id="UP000198642">
    <property type="component" value="Unassembled WGS sequence"/>
</dbReference>
<dbReference type="RefSeq" id="WP_090239702.1">
    <property type="nucleotide sequence ID" value="NZ_FOJW01000012.1"/>
</dbReference>
<dbReference type="AlphaFoldDB" id="A0A1I0ZMK1"/>
<sequence>MSTDQKEKTATEQNSQITADQKKELQQQEQAPDKVTRKEQKKKQKQETEKSSDSATRKDQKKKRKQEKRNHKKPRRRIFPIWLRIIVILALSAIALGAGLMIGYGVIGNGNPTDALEWETWQHIIDIVVKEE</sequence>
<dbReference type="EMBL" id="FOJW01000012">
    <property type="protein sequence ID" value="SFB26875.1"/>
    <property type="molecule type" value="Genomic_DNA"/>
</dbReference>
<feature type="transmembrane region" description="Helical" evidence="2">
    <location>
        <begin position="81"/>
        <end position="107"/>
    </location>
</feature>
<keyword evidence="3" id="KW-0804">Transcription</keyword>
<gene>
    <name evidence="3" type="ORF">SAMN04488072_11273</name>
</gene>
<reference evidence="3 4" key="1">
    <citation type="submission" date="2016-10" db="EMBL/GenBank/DDBJ databases">
        <authorList>
            <person name="de Groot N.N."/>
        </authorList>
    </citation>
    <scope>NUCLEOTIDE SEQUENCE [LARGE SCALE GENOMIC DNA]</scope>
    <source>
        <strain evidence="3 4">CGMCC 1.3702</strain>
    </source>
</reference>
<keyword evidence="4" id="KW-1185">Reference proteome</keyword>
<evidence type="ECO:0000256" key="1">
    <source>
        <dbReference type="SAM" id="MobiDB-lite"/>
    </source>
</evidence>
<evidence type="ECO:0000313" key="3">
    <source>
        <dbReference type="EMBL" id="SFB26875.1"/>
    </source>
</evidence>
<protein>
    <submittedName>
        <fullName evidence="3">DNA-directed RNA polymerase subunit beta</fullName>
    </submittedName>
</protein>
<feature type="compositionally biased region" description="Basic and acidic residues" evidence="1">
    <location>
        <begin position="1"/>
        <end position="10"/>
    </location>
</feature>
<accession>A0A1I0ZMK1</accession>
<feature type="compositionally biased region" description="Basic and acidic residues" evidence="1">
    <location>
        <begin position="20"/>
        <end position="38"/>
    </location>
</feature>
<dbReference type="STRING" id="237679.SAMN04488072_11273"/>
<feature type="compositionally biased region" description="Basic and acidic residues" evidence="1">
    <location>
        <begin position="45"/>
        <end position="58"/>
    </location>
</feature>
<feature type="compositionally biased region" description="Basic residues" evidence="1">
    <location>
        <begin position="59"/>
        <end position="74"/>
    </location>
</feature>
<evidence type="ECO:0000256" key="2">
    <source>
        <dbReference type="SAM" id="Phobius"/>
    </source>
</evidence>
<keyword evidence="3" id="KW-0240">DNA-directed RNA polymerase</keyword>
<dbReference type="GO" id="GO:0000428">
    <property type="term" value="C:DNA-directed RNA polymerase complex"/>
    <property type="evidence" value="ECO:0007669"/>
    <property type="project" value="UniProtKB-KW"/>
</dbReference>
<proteinExistence type="predicted"/>
<feature type="region of interest" description="Disordered" evidence="1">
    <location>
        <begin position="1"/>
        <end position="74"/>
    </location>
</feature>
<keyword evidence="2" id="KW-1133">Transmembrane helix</keyword>
<dbReference type="InterPro" id="IPR024596">
    <property type="entry name" value="RNApol_su_b/EpuA"/>
</dbReference>
<name>A0A1I0ZMK1_9BACI</name>
<keyword evidence="2" id="KW-0472">Membrane</keyword>
<dbReference type="OrthoDB" id="2300232at2"/>
<evidence type="ECO:0000313" key="4">
    <source>
        <dbReference type="Proteomes" id="UP000198642"/>
    </source>
</evidence>